<sequence length="501" mass="53295">MLRPGGADLTIAGGVREFGRATPDVIAVRDGDRALSYAGLDSRSSQLACALLGLGLSYGDRVALLCGNRLEYPEIAAGVAKAGLVLVPVNPRLTAPEVGFILGHSGARVLIADAALAGAVPSGFSGYIVTIDGDVLGPSYEQWIGAASARDPWVPVDERDPFCITYTAGTTGDPKGVLISHRSRSLTFYATALEWGIGPGRRTIAVAPMYHGAGFAFAYAAVYCGATVSMLRSFKPDALIDMISRDGAQSVFLVPTHAQLLKEAFSEIPSLPTLDTLYFNAAALPKVLKEWVFEAFPGVGVHELYGSTEAGVVTNLRPADARRKAGTVGHPWFGTQVRIVGPDGEPVGPGEPGELYSRSPYLMNGYHENPAATAACTTEDGFLTSGDIVIRDEEGFISIVDRVKDVIITGGVNVYPRDVEEVLLTHPAVVECAVVGEPDDRWGERVVAYLVGREPVGADALETYLRERLAGFKVPKQYRTVAALPRNAAGKILKRELRSTP</sequence>
<dbReference type="PANTHER" id="PTHR43767">
    <property type="entry name" value="LONG-CHAIN-FATTY-ACID--COA LIGASE"/>
    <property type="match status" value="1"/>
</dbReference>
<dbReference type="RefSeq" id="WP_111647508.1">
    <property type="nucleotide sequence ID" value="NZ_JACHWI010000003.1"/>
</dbReference>
<comment type="caution">
    <text evidence="3">The sequence shown here is derived from an EMBL/GenBank/DDBJ whole genome shotgun (WGS) entry which is preliminary data.</text>
</comment>
<dbReference type="InterPro" id="IPR050237">
    <property type="entry name" value="ATP-dep_AMP-bd_enzyme"/>
</dbReference>
<dbReference type="InterPro" id="IPR025110">
    <property type="entry name" value="AMP-bd_C"/>
</dbReference>
<protein>
    <submittedName>
        <fullName evidence="3">Long-chain acyl-CoA synthetase</fullName>
    </submittedName>
</protein>
<proteinExistence type="predicted"/>
<dbReference type="Proteomes" id="UP000249341">
    <property type="component" value="Unassembled WGS sequence"/>
</dbReference>
<evidence type="ECO:0000259" key="1">
    <source>
        <dbReference type="Pfam" id="PF00501"/>
    </source>
</evidence>
<dbReference type="SUPFAM" id="SSF56801">
    <property type="entry name" value="Acetyl-CoA synthetase-like"/>
    <property type="match status" value="1"/>
</dbReference>
<dbReference type="PROSITE" id="PS00455">
    <property type="entry name" value="AMP_BINDING"/>
    <property type="match status" value="1"/>
</dbReference>
<keyword evidence="4" id="KW-1185">Reference proteome</keyword>
<dbReference type="Gene3D" id="3.40.50.12780">
    <property type="entry name" value="N-terminal domain of ligase-like"/>
    <property type="match status" value="1"/>
</dbReference>
<dbReference type="OrthoDB" id="9803968at2"/>
<evidence type="ECO:0000259" key="2">
    <source>
        <dbReference type="Pfam" id="PF13193"/>
    </source>
</evidence>
<gene>
    <name evidence="3" type="ORF">B0I29_102163</name>
</gene>
<organism evidence="3 4">
    <name type="scientific">Actinoplanes lutulentus</name>
    <dbReference type="NCBI Taxonomy" id="1287878"/>
    <lineage>
        <taxon>Bacteria</taxon>
        <taxon>Bacillati</taxon>
        <taxon>Actinomycetota</taxon>
        <taxon>Actinomycetes</taxon>
        <taxon>Micromonosporales</taxon>
        <taxon>Micromonosporaceae</taxon>
        <taxon>Actinoplanes</taxon>
    </lineage>
</organism>
<dbReference type="InterPro" id="IPR042099">
    <property type="entry name" value="ANL_N_sf"/>
</dbReference>
<reference evidence="3 4" key="1">
    <citation type="submission" date="2018-06" db="EMBL/GenBank/DDBJ databases">
        <title>Genomic Encyclopedia of Type Strains, Phase III (KMG-III): the genomes of soil and plant-associated and newly described type strains.</title>
        <authorList>
            <person name="Whitman W."/>
        </authorList>
    </citation>
    <scope>NUCLEOTIDE SEQUENCE [LARGE SCALE GENOMIC DNA]</scope>
    <source>
        <strain evidence="3 4">CGMCC 4.7090</strain>
    </source>
</reference>
<name>A0A327ZP67_9ACTN</name>
<evidence type="ECO:0000313" key="3">
    <source>
        <dbReference type="EMBL" id="RAK42338.1"/>
    </source>
</evidence>
<dbReference type="Pfam" id="PF13193">
    <property type="entry name" value="AMP-binding_C"/>
    <property type="match status" value="1"/>
</dbReference>
<feature type="domain" description="AMP-binding enzyme C-terminal" evidence="2">
    <location>
        <begin position="419"/>
        <end position="491"/>
    </location>
</feature>
<dbReference type="AlphaFoldDB" id="A0A327ZP67"/>
<dbReference type="GO" id="GO:0016878">
    <property type="term" value="F:acid-thiol ligase activity"/>
    <property type="evidence" value="ECO:0007669"/>
    <property type="project" value="UniProtKB-ARBA"/>
</dbReference>
<dbReference type="PANTHER" id="PTHR43767:SF1">
    <property type="entry name" value="NONRIBOSOMAL PEPTIDE SYNTHASE PES1 (EUROFUNG)-RELATED"/>
    <property type="match status" value="1"/>
</dbReference>
<dbReference type="Gene3D" id="3.30.300.30">
    <property type="match status" value="1"/>
</dbReference>
<evidence type="ECO:0000313" key="4">
    <source>
        <dbReference type="Proteomes" id="UP000249341"/>
    </source>
</evidence>
<dbReference type="InterPro" id="IPR045851">
    <property type="entry name" value="AMP-bd_C_sf"/>
</dbReference>
<dbReference type="Pfam" id="PF00501">
    <property type="entry name" value="AMP-binding"/>
    <property type="match status" value="1"/>
</dbReference>
<dbReference type="InterPro" id="IPR020845">
    <property type="entry name" value="AMP-binding_CS"/>
</dbReference>
<dbReference type="EMBL" id="QLMJ01000002">
    <property type="protein sequence ID" value="RAK42338.1"/>
    <property type="molecule type" value="Genomic_DNA"/>
</dbReference>
<accession>A0A327ZP67</accession>
<dbReference type="InterPro" id="IPR000873">
    <property type="entry name" value="AMP-dep_synth/lig_dom"/>
</dbReference>
<feature type="domain" description="AMP-dependent synthetase/ligase" evidence="1">
    <location>
        <begin position="17"/>
        <end position="367"/>
    </location>
</feature>